<name>A0AAQ3K9X4_9LILI</name>
<dbReference type="Pfam" id="PF13419">
    <property type="entry name" value="HAD_2"/>
    <property type="match status" value="1"/>
</dbReference>
<dbReference type="PANTHER" id="PTHR12725:SF82">
    <property type="entry name" value="HALOACID DEHALOGENASE-LIKE HYDROLASE (HAD) SUPERFAMILY PROTEIN"/>
    <property type="match status" value="1"/>
</dbReference>
<proteinExistence type="predicted"/>
<sequence>MLKKLGLADCFEGIICFETLNPPSSSYGVEEESSEIFDIIDHLSKPNSALDLPKSPILCKPSVEAMEHALRIANIDPQRTVFFDDSVRNIQSGKHIGLQTVLIGTPHRVKGADHALESIHNIKEALPELWEEDEESDNMRHSDKVAIETYVTA</sequence>
<dbReference type="InterPro" id="IPR023214">
    <property type="entry name" value="HAD_sf"/>
</dbReference>
<dbReference type="EMBL" id="CP136893">
    <property type="protein sequence ID" value="WOL04734.1"/>
    <property type="molecule type" value="Genomic_DNA"/>
</dbReference>
<dbReference type="Proteomes" id="UP001327560">
    <property type="component" value="Chromosome 4"/>
</dbReference>
<dbReference type="SUPFAM" id="SSF56784">
    <property type="entry name" value="HAD-like"/>
    <property type="match status" value="1"/>
</dbReference>
<evidence type="ECO:0000313" key="1">
    <source>
        <dbReference type="EMBL" id="WOL04734.1"/>
    </source>
</evidence>
<organism evidence="1 2">
    <name type="scientific">Canna indica</name>
    <name type="common">Indian-shot</name>
    <dbReference type="NCBI Taxonomy" id="4628"/>
    <lineage>
        <taxon>Eukaryota</taxon>
        <taxon>Viridiplantae</taxon>
        <taxon>Streptophyta</taxon>
        <taxon>Embryophyta</taxon>
        <taxon>Tracheophyta</taxon>
        <taxon>Spermatophyta</taxon>
        <taxon>Magnoliopsida</taxon>
        <taxon>Liliopsida</taxon>
        <taxon>Zingiberales</taxon>
        <taxon>Cannaceae</taxon>
        <taxon>Canna</taxon>
    </lineage>
</organism>
<dbReference type="Gene3D" id="3.40.50.1000">
    <property type="entry name" value="HAD superfamily/HAD-like"/>
    <property type="match status" value="1"/>
</dbReference>
<dbReference type="AlphaFoldDB" id="A0AAQ3K9X4"/>
<gene>
    <name evidence="1" type="ORF">Cni_G13456</name>
</gene>
<protein>
    <submittedName>
        <fullName evidence="1">Phosphate metabolism protein 8-like</fullName>
    </submittedName>
</protein>
<reference evidence="1 2" key="1">
    <citation type="submission" date="2023-10" db="EMBL/GenBank/DDBJ databases">
        <title>Chromosome-scale genome assembly provides insights into flower coloration mechanisms of Canna indica.</title>
        <authorList>
            <person name="Li C."/>
        </authorList>
    </citation>
    <scope>NUCLEOTIDE SEQUENCE [LARGE SCALE GENOMIC DNA]</scope>
    <source>
        <tissue evidence="1">Flower</tissue>
    </source>
</reference>
<dbReference type="InterPro" id="IPR041492">
    <property type="entry name" value="HAD_2"/>
</dbReference>
<keyword evidence="2" id="KW-1185">Reference proteome</keyword>
<dbReference type="PANTHER" id="PTHR12725">
    <property type="entry name" value="HALOACID DEHALOGENASE-LIKE HYDROLASE"/>
    <property type="match status" value="1"/>
</dbReference>
<dbReference type="InterPro" id="IPR006439">
    <property type="entry name" value="HAD-SF_hydro_IA"/>
</dbReference>
<accession>A0AAQ3K9X4</accession>
<dbReference type="InterPro" id="IPR036412">
    <property type="entry name" value="HAD-like_sf"/>
</dbReference>
<evidence type="ECO:0000313" key="2">
    <source>
        <dbReference type="Proteomes" id="UP001327560"/>
    </source>
</evidence>
<dbReference type="NCBIfam" id="TIGR01509">
    <property type="entry name" value="HAD-SF-IA-v3"/>
    <property type="match status" value="1"/>
</dbReference>